<dbReference type="Proteomes" id="UP000192678">
    <property type="component" value="Unassembled WGS sequence"/>
</dbReference>
<dbReference type="EMBL" id="FWYB01000008">
    <property type="protein sequence ID" value="SMD01275.1"/>
    <property type="molecule type" value="Genomic_DNA"/>
</dbReference>
<evidence type="ECO:0000313" key="2">
    <source>
        <dbReference type="EMBL" id="SMD01275.1"/>
    </source>
</evidence>
<keyword evidence="1" id="KW-1133">Transmembrane helix</keyword>
<dbReference type="InterPro" id="IPR014946">
    <property type="entry name" value="CRR6"/>
</dbReference>
<protein>
    <submittedName>
        <fullName evidence="2">Uncharacterized protein</fullName>
    </submittedName>
</protein>
<dbReference type="AlphaFoldDB" id="A0A1W2DUQ8"/>
<evidence type="ECO:0000256" key="1">
    <source>
        <dbReference type="SAM" id="Phobius"/>
    </source>
</evidence>
<keyword evidence="1" id="KW-0472">Membrane</keyword>
<evidence type="ECO:0000313" key="3">
    <source>
        <dbReference type="Proteomes" id="UP000192678"/>
    </source>
</evidence>
<organism evidence="2 3">
    <name type="scientific">Pedobacter nyackensis</name>
    <dbReference type="NCBI Taxonomy" id="475255"/>
    <lineage>
        <taxon>Bacteria</taxon>
        <taxon>Pseudomonadati</taxon>
        <taxon>Bacteroidota</taxon>
        <taxon>Sphingobacteriia</taxon>
        <taxon>Sphingobacteriales</taxon>
        <taxon>Sphingobacteriaceae</taxon>
        <taxon>Pedobacter</taxon>
    </lineage>
</organism>
<dbReference type="OrthoDB" id="4951670at2"/>
<dbReference type="RefSeq" id="WP_084290253.1">
    <property type="nucleotide sequence ID" value="NZ_FWYB01000008.1"/>
</dbReference>
<feature type="transmembrane region" description="Helical" evidence="1">
    <location>
        <begin position="172"/>
        <end position="190"/>
    </location>
</feature>
<sequence length="429" mass="50756">MEDYTIHSADKKVLEYLPELTRQSEKERQDKIRLLYSHGFILTPFEKAFINPFHKRSIKYGMLTLNYKEIENYLDLNFNTKDDDVENLVEQLKIKSYKWGKIRMLLSGASLTYGIFFFVISIILYFLFRQNAKTIVIITMLSSCLIYYWVAYQTSMEDQSRTATLYIEKGGLLQFLTAVSIITTLVLIYFSYHSPLIYFAYIFYAILFGYFNVIITRNLKNEWWSINGFHTIKEYYIKTNYVQDSKLELRTDQIKSTSIEITNDKINLKEVMSTGIDFLTLIISRDEITRNDISISNNILQQLTTDKKIVNHFRERIEITFDGYNNTTEEIWEIPQVRKFVEKLDSEFPYWLYFLTKNGNGLYAIIKCFLIPNLIPEADIEINDLMLKNYLDNRGFPAMNHICNIAGISENENIQMTDRLFEYVQQKQL</sequence>
<gene>
    <name evidence="2" type="ORF">SAMN04488101_108158</name>
</gene>
<dbReference type="Pfam" id="PF08847">
    <property type="entry name" value="Crr6"/>
    <property type="match status" value="1"/>
</dbReference>
<keyword evidence="1" id="KW-0812">Transmembrane</keyword>
<name>A0A1W2DUQ8_9SPHI</name>
<feature type="transmembrane region" description="Helical" evidence="1">
    <location>
        <begin position="196"/>
        <end position="215"/>
    </location>
</feature>
<feature type="transmembrane region" description="Helical" evidence="1">
    <location>
        <begin position="105"/>
        <end position="128"/>
    </location>
</feature>
<proteinExistence type="predicted"/>
<feature type="transmembrane region" description="Helical" evidence="1">
    <location>
        <begin position="134"/>
        <end position="151"/>
    </location>
</feature>
<accession>A0A1W2DUQ8</accession>
<reference evidence="2 3" key="1">
    <citation type="submission" date="2017-04" db="EMBL/GenBank/DDBJ databases">
        <authorList>
            <person name="Afonso C.L."/>
            <person name="Miller P.J."/>
            <person name="Scott M.A."/>
            <person name="Spackman E."/>
            <person name="Goraichik I."/>
            <person name="Dimitrov K.M."/>
            <person name="Suarez D.L."/>
            <person name="Swayne D.E."/>
        </authorList>
    </citation>
    <scope>NUCLEOTIDE SEQUENCE [LARGE SCALE GENOMIC DNA]</scope>
    <source>
        <strain evidence="2 3">DSM 19625</strain>
    </source>
</reference>
<keyword evidence="3" id="KW-1185">Reference proteome</keyword>